<organism evidence="1 2">
    <name type="scientific">Caenorhabditis japonica</name>
    <dbReference type="NCBI Taxonomy" id="281687"/>
    <lineage>
        <taxon>Eukaryota</taxon>
        <taxon>Metazoa</taxon>
        <taxon>Ecdysozoa</taxon>
        <taxon>Nematoda</taxon>
        <taxon>Chromadorea</taxon>
        <taxon>Rhabditida</taxon>
        <taxon>Rhabditina</taxon>
        <taxon>Rhabditomorpha</taxon>
        <taxon>Rhabditoidea</taxon>
        <taxon>Rhabditidae</taxon>
        <taxon>Peloderinae</taxon>
        <taxon>Caenorhabditis</taxon>
    </lineage>
</organism>
<sequence>MDPKKRWLVAGKSRVVVTFHDLNDSGYEPTCKIFISQGRVRQLSFCTYGCILVAVGDGGLLARFDRVQNNVPYTRQLWSICGIDKL</sequence>
<protein>
    <submittedName>
        <fullName evidence="1">Uncharacterized protein</fullName>
    </submittedName>
</protein>
<name>A0A8R1EMK4_CAEJA</name>
<evidence type="ECO:0000313" key="1">
    <source>
        <dbReference type="EnsemblMetazoa" id="CJA37164.1"/>
    </source>
</evidence>
<dbReference type="EnsemblMetazoa" id="CJA37164.1">
    <property type="protein sequence ID" value="CJA37164.1"/>
    <property type="gene ID" value="WBGene00213011"/>
</dbReference>
<dbReference type="AlphaFoldDB" id="A0A8R1EMK4"/>
<accession>A0A8R1EMK4</accession>
<reference evidence="2" key="1">
    <citation type="submission" date="2010-08" db="EMBL/GenBank/DDBJ databases">
        <authorList>
            <consortium name="Caenorhabditis japonica Sequencing Consortium"/>
            <person name="Wilson R.K."/>
        </authorList>
    </citation>
    <scope>NUCLEOTIDE SEQUENCE [LARGE SCALE GENOMIC DNA]</scope>
    <source>
        <strain evidence="2">DF5081</strain>
    </source>
</reference>
<reference evidence="1" key="2">
    <citation type="submission" date="2022-06" db="UniProtKB">
        <authorList>
            <consortium name="EnsemblMetazoa"/>
        </authorList>
    </citation>
    <scope>IDENTIFICATION</scope>
    <source>
        <strain evidence="1">DF5081</strain>
    </source>
</reference>
<dbReference type="Proteomes" id="UP000005237">
    <property type="component" value="Unassembled WGS sequence"/>
</dbReference>
<keyword evidence="2" id="KW-1185">Reference proteome</keyword>
<evidence type="ECO:0000313" key="2">
    <source>
        <dbReference type="Proteomes" id="UP000005237"/>
    </source>
</evidence>
<proteinExistence type="predicted"/>